<proteinExistence type="predicted"/>
<evidence type="ECO:0000313" key="3">
    <source>
        <dbReference type="Proteomes" id="UP001501423"/>
    </source>
</evidence>
<dbReference type="Proteomes" id="UP001501423">
    <property type="component" value="Unassembled WGS sequence"/>
</dbReference>
<evidence type="ECO:0000256" key="1">
    <source>
        <dbReference type="SAM" id="MobiDB-lite"/>
    </source>
</evidence>
<comment type="caution">
    <text evidence="2">The sequence shown here is derived from an EMBL/GenBank/DDBJ whole genome shotgun (WGS) entry which is preliminary data.</text>
</comment>
<sequence length="55" mass="5416">MLQRTRPTEHYARGFIAALAAVAALVLAANAGPKAVGPDAGSGTTAPAGVEAAER</sequence>
<protein>
    <submittedName>
        <fullName evidence="2">Uncharacterized protein</fullName>
    </submittedName>
</protein>
<keyword evidence="3" id="KW-1185">Reference proteome</keyword>
<name>A0ABP6K1L2_9ACTN</name>
<gene>
    <name evidence="2" type="ORF">GCM10010478_66300</name>
</gene>
<accession>A0ABP6K1L2</accession>
<evidence type="ECO:0000313" key="2">
    <source>
        <dbReference type="EMBL" id="GAA2957593.1"/>
    </source>
</evidence>
<organism evidence="2 3">
    <name type="scientific">Streptomyces erythrogriseus</name>
    <dbReference type="NCBI Taxonomy" id="284027"/>
    <lineage>
        <taxon>Bacteria</taxon>
        <taxon>Bacillati</taxon>
        <taxon>Actinomycetota</taxon>
        <taxon>Actinomycetes</taxon>
        <taxon>Kitasatosporales</taxon>
        <taxon>Streptomycetaceae</taxon>
        <taxon>Streptomyces</taxon>
        <taxon>Streptomyces griseoincarnatus group</taxon>
    </lineage>
</organism>
<dbReference type="RefSeq" id="WP_181383125.1">
    <property type="nucleotide sequence ID" value="NZ_BAAAVA010000164.1"/>
</dbReference>
<feature type="region of interest" description="Disordered" evidence="1">
    <location>
        <begin position="34"/>
        <end position="55"/>
    </location>
</feature>
<dbReference type="EMBL" id="BAAAVA010000164">
    <property type="protein sequence ID" value="GAA2957593.1"/>
    <property type="molecule type" value="Genomic_DNA"/>
</dbReference>
<reference evidence="3" key="1">
    <citation type="journal article" date="2019" name="Int. J. Syst. Evol. Microbiol.">
        <title>The Global Catalogue of Microorganisms (GCM) 10K type strain sequencing project: providing services to taxonomists for standard genome sequencing and annotation.</title>
        <authorList>
            <consortium name="The Broad Institute Genomics Platform"/>
            <consortium name="The Broad Institute Genome Sequencing Center for Infectious Disease"/>
            <person name="Wu L."/>
            <person name="Ma J."/>
        </authorList>
    </citation>
    <scope>NUCLEOTIDE SEQUENCE [LARGE SCALE GENOMIC DNA]</scope>
    <source>
        <strain evidence="3">JCM 9650</strain>
    </source>
</reference>